<protein>
    <recommendedName>
        <fullName evidence="9 10">Phosphogluconate dehydratase</fullName>
        <ecNumber evidence="9 10">4.2.1.12</ecNumber>
    </recommendedName>
</protein>
<reference evidence="14" key="1">
    <citation type="submission" date="2014-12" db="EMBL/GenBank/DDBJ databases">
        <authorList>
            <person name="Smet A."/>
        </authorList>
    </citation>
    <scope>NUCLEOTIDE SEQUENCE [LARGE SCALE GENOMIC DNA]</scope>
</reference>
<keyword evidence="3 9" id="KW-0479">Metal-binding</keyword>
<dbReference type="NCBIfam" id="TIGR01196">
    <property type="entry name" value="edd"/>
    <property type="match status" value="1"/>
</dbReference>
<accession>A0A0K2Y3U6</accession>
<dbReference type="EC" id="4.2.1.12" evidence="9 10"/>
<dbReference type="UniPathway" id="UPA00226"/>
<dbReference type="PROSITE" id="PS00887">
    <property type="entry name" value="ILVD_EDD_2"/>
    <property type="match status" value="1"/>
</dbReference>
<evidence type="ECO:0000313" key="14">
    <source>
        <dbReference type="Proteomes" id="UP000046090"/>
    </source>
</evidence>
<evidence type="ECO:0000256" key="6">
    <source>
        <dbReference type="ARBA" id="ARBA00023064"/>
    </source>
</evidence>
<evidence type="ECO:0000256" key="9">
    <source>
        <dbReference type="HAMAP-Rule" id="MF_02094"/>
    </source>
</evidence>
<dbReference type="GO" id="GO:0046872">
    <property type="term" value="F:metal ion binding"/>
    <property type="evidence" value="ECO:0007669"/>
    <property type="project" value="UniProtKB-KW"/>
</dbReference>
<dbReference type="Pfam" id="PF24877">
    <property type="entry name" value="ILV_EDD_C"/>
    <property type="match status" value="1"/>
</dbReference>
<evidence type="ECO:0000256" key="7">
    <source>
        <dbReference type="ARBA" id="ARBA00023239"/>
    </source>
</evidence>
<comment type="function">
    <text evidence="9">Catalyzes the dehydration of 6-phospho-D-gluconate to 2-dehydro-3-deoxy-6-phospho-D-gluconate.</text>
</comment>
<dbReference type="InterPro" id="IPR056740">
    <property type="entry name" value="ILV_EDD_C"/>
</dbReference>
<dbReference type="GO" id="GO:0009255">
    <property type="term" value="P:Entner-Doudoroff pathway through 6-phosphogluconate"/>
    <property type="evidence" value="ECO:0007669"/>
    <property type="project" value="UniProtKB-UniRule"/>
</dbReference>
<keyword evidence="4 9" id="KW-0408">Iron</keyword>
<dbReference type="AlphaFoldDB" id="A0A0K2Y3U6"/>
<dbReference type="SUPFAM" id="SSF143975">
    <property type="entry name" value="IlvD/EDD N-terminal domain-like"/>
    <property type="match status" value="1"/>
</dbReference>
<evidence type="ECO:0000256" key="1">
    <source>
        <dbReference type="ARBA" id="ARBA00006486"/>
    </source>
</evidence>
<keyword evidence="6 9" id="KW-0311">Gluconate utilization</keyword>
<feature type="binding site" evidence="9">
    <location>
        <position position="166"/>
    </location>
    <ligand>
        <name>[4Fe-4S] cluster</name>
        <dbReference type="ChEBI" id="CHEBI:49883"/>
    </ligand>
</feature>
<feature type="binding site" evidence="9">
    <location>
        <position position="233"/>
    </location>
    <ligand>
        <name>[4Fe-4S] cluster</name>
        <dbReference type="ChEBI" id="CHEBI:49883"/>
    </ligand>
</feature>
<proteinExistence type="inferred from homology"/>
<dbReference type="Proteomes" id="UP000046090">
    <property type="component" value="Unassembled WGS sequence"/>
</dbReference>
<keyword evidence="14" id="KW-1185">Reference proteome</keyword>
<comment type="catalytic activity">
    <reaction evidence="9">
        <text>6-phospho-D-gluconate = 2-dehydro-3-deoxy-6-phospho-D-gluconate + H2O</text>
        <dbReference type="Rhea" id="RHEA:17277"/>
        <dbReference type="ChEBI" id="CHEBI:15377"/>
        <dbReference type="ChEBI" id="CHEBI:57569"/>
        <dbReference type="ChEBI" id="CHEBI:58759"/>
        <dbReference type="EC" id="4.2.1.12"/>
    </reaction>
</comment>
<comment type="similarity">
    <text evidence="1 9">Belongs to the IlvD/Edd family.</text>
</comment>
<sequence length="610" mass="65728">MIAPTKDYTEVHMAKKALEDITKGIIERSQGSRESYLERTAKAQRKIQRQDLGCANLAHTYAGLPEHIKAKIKTNDKPNFAIISAYNDMLSAHKPLKAYPDWIKETLLQHGAFAQFAGGVPAMCDGITQGYAGMELSLFSRDVIAMSTAIALSHNVFDGAFYLGVCDKIVPGLLIGALSFGHLPAIFIPAGPMTSGLANAQKSKVRELFAQGKVSRQELLESEMQSYHAEGTCTFYGTANSNQMMVELMGLHLPNSAFINPNTPLRKALVHKAAVLMATKTPKPIGAMISEKNIVNAMVGLMATGGSTNHTIHLVAIAKAAGIVINWDDFAAISKITPLLAKIYPNGQADVNQFEAAGGLAFVVHELLNAGLLHEDCDTIMGQGLKAYTQNPYLLEGDQVVYQEGVQTSQNTDILRGVQEPFSPNGGLEILKGNVGRGVIKVSAIDAKHHTIKAPAIVFESQQDLIERFNRQELQRDFIAVLPYQGPRANGMPELHKLTPILGSLQNQGFQVALVTDGRMSGASGKVPAAIQVSPEALLGGGIAKIKDGDILLLDAKEGVLQVLVDRQEWEARLPSVPFMREPFGSGRELFAGMRLLAGSTETGAVIFGE</sequence>
<dbReference type="InterPro" id="IPR042096">
    <property type="entry name" value="Dihydro-acid_dehy_C"/>
</dbReference>
<dbReference type="InterPro" id="IPR020558">
    <property type="entry name" value="DiOHA_6PGluconate_deHydtase_CS"/>
</dbReference>
<dbReference type="InterPro" id="IPR000581">
    <property type="entry name" value="ILV_EDD_N"/>
</dbReference>
<evidence type="ECO:0000259" key="12">
    <source>
        <dbReference type="Pfam" id="PF24877"/>
    </source>
</evidence>
<evidence type="ECO:0000256" key="3">
    <source>
        <dbReference type="ARBA" id="ARBA00022723"/>
    </source>
</evidence>
<dbReference type="GO" id="GO:0019521">
    <property type="term" value="P:D-gluconate metabolic process"/>
    <property type="evidence" value="ECO:0007669"/>
    <property type="project" value="UniProtKB-KW"/>
</dbReference>
<keyword evidence="7 9" id="KW-0456">Lyase</keyword>
<dbReference type="Pfam" id="PF00920">
    <property type="entry name" value="ILVD_EDD_N"/>
    <property type="match status" value="1"/>
</dbReference>
<evidence type="ECO:0000259" key="11">
    <source>
        <dbReference type="Pfam" id="PF00920"/>
    </source>
</evidence>
<dbReference type="EMBL" id="CDMK01000001">
    <property type="protein sequence ID" value="CRI33781.1"/>
    <property type="molecule type" value="Genomic_DNA"/>
</dbReference>
<dbReference type="GO" id="GO:0005829">
    <property type="term" value="C:cytosol"/>
    <property type="evidence" value="ECO:0007669"/>
    <property type="project" value="TreeGrafter"/>
</dbReference>
<evidence type="ECO:0000256" key="2">
    <source>
        <dbReference type="ARBA" id="ARBA00022485"/>
    </source>
</evidence>
<feature type="domain" description="Dihydroxy-acid/6-phosphogluconate dehydratase N-terminal" evidence="11">
    <location>
        <begin position="77"/>
        <end position="386"/>
    </location>
</feature>
<dbReference type="PANTHER" id="PTHR43661:SF1">
    <property type="entry name" value="PHOSPHOGLUCONATE DEHYDRATASE"/>
    <property type="match status" value="1"/>
</dbReference>
<name>A0A0K2Y3U6_HELHE</name>
<evidence type="ECO:0000256" key="10">
    <source>
        <dbReference type="NCBIfam" id="TIGR01196"/>
    </source>
</evidence>
<dbReference type="SUPFAM" id="SSF52016">
    <property type="entry name" value="LeuD/IlvD-like"/>
    <property type="match status" value="1"/>
</dbReference>
<dbReference type="InterPro" id="IPR004786">
    <property type="entry name" value="6-phosphgluc_deHydtase"/>
</dbReference>
<comment type="cofactor">
    <cofactor evidence="9">
        <name>[4Fe-4S] cluster</name>
        <dbReference type="ChEBI" id="CHEBI:49883"/>
    </cofactor>
    <text evidence="9">Binds 1 [4Fe-4S] cluster.</text>
</comment>
<evidence type="ECO:0000256" key="4">
    <source>
        <dbReference type="ARBA" id="ARBA00023004"/>
    </source>
</evidence>
<dbReference type="HAMAP" id="MF_02094">
    <property type="entry name" value="Edd"/>
    <property type="match status" value="1"/>
</dbReference>
<keyword evidence="2 9" id="KW-0004">4Fe-4S</keyword>
<keyword evidence="8 9" id="KW-0119">Carbohydrate metabolism</keyword>
<dbReference type="InterPro" id="IPR037237">
    <property type="entry name" value="IlvD/EDD_N"/>
</dbReference>
<dbReference type="PROSITE" id="PS00886">
    <property type="entry name" value="ILVD_EDD_1"/>
    <property type="match status" value="1"/>
</dbReference>
<organism evidence="13 14">
    <name type="scientific">Helicobacter heilmannii</name>
    <dbReference type="NCBI Taxonomy" id="35817"/>
    <lineage>
        <taxon>Bacteria</taxon>
        <taxon>Pseudomonadati</taxon>
        <taxon>Campylobacterota</taxon>
        <taxon>Epsilonproteobacteria</taxon>
        <taxon>Campylobacterales</taxon>
        <taxon>Helicobacteraceae</taxon>
        <taxon>Helicobacter</taxon>
    </lineage>
</organism>
<dbReference type="GO" id="GO:0004456">
    <property type="term" value="F:phosphogluconate dehydratase activity"/>
    <property type="evidence" value="ECO:0007669"/>
    <property type="project" value="UniProtKB-UniRule"/>
</dbReference>
<keyword evidence="5 9" id="KW-0411">Iron-sulfur</keyword>
<dbReference type="Gene3D" id="3.50.30.80">
    <property type="entry name" value="IlvD/EDD C-terminal domain-like"/>
    <property type="match status" value="1"/>
</dbReference>
<evidence type="ECO:0000256" key="8">
    <source>
        <dbReference type="ARBA" id="ARBA00023277"/>
    </source>
</evidence>
<gene>
    <name evidence="9" type="primary">edd</name>
    <name evidence="13" type="ORF">HHE01_14670</name>
</gene>
<feature type="domain" description="Dihydroxy-acid/6-phosphogluconate dehydratase C-terminal" evidence="12">
    <location>
        <begin position="413"/>
        <end position="605"/>
    </location>
</feature>
<comment type="pathway">
    <text evidence="9">Carbohydrate metabolism; Entner-Doudoroff pathway.</text>
</comment>
<dbReference type="PANTHER" id="PTHR43661">
    <property type="entry name" value="D-XYLONATE DEHYDRATASE"/>
    <property type="match status" value="1"/>
</dbReference>
<dbReference type="GO" id="GO:0051539">
    <property type="term" value="F:4 iron, 4 sulfur cluster binding"/>
    <property type="evidence" value="ECO:0007669"/>
    <property type="project" value="UniProtKB-UniRule"/>
</dbReference>
<evidence type="ECO:0000256" key="5">
    <source>
        <dbReference type="ARBA" id="ARBA00023014"/>
    </source>
</evidence>
<evidence type="ECO:0000313" key="13">
    <source>
        <dbReference type="EMBL" id="CRI33781.1"/>
    </source>
</evidence>